<organism evidence="5 6">
    <name type="scientific">Arenibacter antarcticus</name>
    <dbReference type="NCBI Taxonomy" id="2040469"/>
    <lineage>
        <taxon>Bacteria</taxon>
        <taxon>Pseudomonadati</taxon>
        <taxon>Bacteroidota</taxon>
        <taxon>Flavobacteriia</taxon>
        <taxon>Flavobacteriales</taxon>
        <taxon>Flavobacteriaceae</taxon>
        <taxon>Arenibacter</taxon>
    </lineage>
</organism>
<dbReference type="Gene3D" id="2.60.40.10">
    <property type="entry name" value="Immunoglobulins"/>
    <property type="match status" value="1"/>
</dbReference>
<dbReference type="SUPFAM" id="SSF56300">
    <property type="entry name" value="Metallo-dependent phosphatases"/>
    <property type="match status" value="1"/>
</dbReference>
<feature type="region of interest" description="Disordered" evidence="1">
    <location>
        <begin position="440"/>
        <end position="460"/>
    </location>
</feature>
<dbReference type="InterPro" id="IPR029052">
    <property type="entry name" value="Metallo-depent_PP-like"/>
</dbReference>
<dbReference type="PANTHER" id="PTHR43143">
    <property type="entry name" value="METALLOPHOSPHOESTERASE, CALCINEURIN SUPERFAMILY"/>
    <property type="match status" value="1"/>
</dbReference>
<dbReference type="Proteomes" id="UP001597532">
    <property type="component" value="Unassembled WGS sequence"/>
</dbReference>
<dbReference type="Pfam" id="PF16371">
    <property type="entry name" value="MetallophosN"/>
    <property type="match status" value="1"/>
</dbReference>
<dbReference type="InterPro" id="IPR032288">
    <property type="entry name" value="Metallophos_C"/>
</dbReference>
<dbReference type="RefSeq" id="WP_251806170.1">
    <property type="nucleotide sequence ID" value="NZ_CP166679.1"/>
</dbReference>
<dbReference type="Gene3D" id="3.60.21.10">
    <property type="match status" value="1"/>
</dbReference>
<accession>A0ABW5VLV9</accession>
<feature type="domain" description="Calcineurin-like phosphoesterase C-terminal" evidence="3">
    <location>
        <begin position="320"/>
        <end position="488"/>
    </location>
</feature>
<dbReference type="PANTHER" id="PTHR43143:SF1">
    <property type="entry name" value="SERINE_THREONINE-PROTEIN PHOSPHATASE CPPED1"/>
    <property type="match status" value="1"/>
</dbReference>
<feature type="domain" description="Calcineurin-like phosphoesterase N-terminal" evidence="4">
    <location>
        <begin position="46"/>
        <end position="100"/>
    </location>
</feature>
<evidence type="ECO:0000313" key="6">
    <source>
        <dbReference type="Proteomes" id="UP001597532"/>
    </source>
</evidence>
<dbReference type="InterPro" id="IPR013783">
    <property type="entry name" value="Ig-like_fold"/>
</dbReference>
<dbReference type="InterPro" id="IPR032285">
    <property type="entry name" value="Metallophos_N"/>
</dbReference>
<evidence type="ECO:0000259" key="3">
    <source>
        <dbReference type="Pfam" id="PF16370"/>
    </source>
</evidence>
<comment type="caution">
    <text evidence="5">The sequence shown here is derived from an EMBL/GenBank/DDBJ whole genome shotgun (WGS) entry which is preliminary data.</text>
</comment>
<name>A0ABW5VLV9_9FLAO</name>
<keyword evidence="6" id="KW-1185">Reference proteome</keyword>
<dbReference type="Pfam" id="PF16370">
    <property type="entry name" value="MetallophosC"/>
    <property type="match status" value="1"/>
</dbReference>
<evidence type="ECO:0000259" key="4">
    <source>
        <dbReference type="Pfam" id="PF16371"/>
    </source>
</evidence>
<feature type="domain" description="Calcineurin-like phosphoesterase" evidence="2">
    <location>
        <begin position="125"/>
        <end position="304"/>
    </location>
</feature>
<dbReference type="InterPro" id="IPR051918">
    <property type="entry name" value="STPP_CPPED1"/>
</dbReference>
<evidence type="ECO:0000313" key="5">
    <source>
        <dbReference type="EMBL" id="MFD2790961.1"/>
    </source>
</evidence>
<evidence type="ECO:0000256" key="1">
    <source>
        <dbReference type="SAM" id="MobiDB-lite"/>
    </source>
</evidence>
<protein>
    <submittedName>
        <fullName evidence="5">Calcineurin-like phosphoesterase C-terminal domain-containing protein</fullName>
    </submittedName>
</protein>
<dbReference type="Pfam" id="PF00149">
    <property type="entry name" value="Metallophos"/>
    <property type="match status" value="1"/>
</dbReference>
<reference evidence="6" key="1">
    <citation type="journal article" date="2019" name="Int. J. Syst. Evol. Microbiol.">
        <title>The Global Catalogue of Microorganisms (GCM) 10K type strain sequencing project: providing services to taxonomists for standard genome sequencing and annotation.</title>
        <authorList>
            <consortium name="The Broad Institute Genomics Platform"/>
            <consortium name="The Broad Institute Genome Sequencing Center for Infectious Disease"/>
            <person name="Wu L."/>
            <person name="Ma J."/>
        </authorList>
    </citation>
    <scope>NUCLEOTIDE SEQUENCE [LARGE SCALE GENOMIC DNA]</scope>
    <source>
        <strain evidence="6">KCTC 52924</strain>
    </source>
</reference>
<dbReference type="EMBL" id="JBHUOK010000032">
    <property type="protein sequence ID" value="MFD2790961.1"/>
    <property type="molecule type" value="Genomic_DNA"/>
</dbReference>
<dbReference type="InterPro" id="IPR004843">
    <property type="entry name" value="Calcineurin-like_PHP"/>
</dbReference>
<gene>
    <name evidence="5" type="ORF">ACFS1K_14390</name>
</gene>
<sequence length="501" mass="57883">MATQLRILIVLILGPLLLIEGVFAQDEPQMVQGKVFLDRNQNNILDSKEQGLKKVWVSNGDTIVQTDKKGNYRIRAKKGQTIFPIIPSKYTYTNKNNWWHIMPDSWTKEISYDFGLIKQEIKRKFKFLAIGDIQVGDTTELLQASNSILKELTNRNDYDFSIYLGDLVNDSPNLFKPLNRIIQEADNQAWTVYGNHDRNFNAERTEQSNLYNINFGPNTYAFFRNKVLFISLNSIYPIGKYGYEGIYGKEQLRFLESLVQKVPKDHPIVINQHIPFVGMKNKDEVLNILNEYHKVLFLTGHTHTVFQNYIKTPAGNTIHELTAGAVSGYWWTGQKSWEGIPLALMNCGTPRGYFEIDFDKESYTIKYKGVGLPKEQQLSVWAGEYNGEPSSFLSESNEFYVNIFSGSDRTSVAMKFQQAPIQYLEKVTEMDPFVAYIRRSQKDQKSPDGQSKSSPYLKKHSRHLWKGKLPKNTVPGIYKVEILVQDPKLKDFHQSIWIWKK</sequence>
<evidence type="ECO:0000259" key="2">
    <source>
        <dbReference type="Pfam" id="PF00149"/>
    </source>
</evidence>
<proteinExistence type="predicted"/>